<evidence type="ECO:0000256" key="1">
    <source>
        <dbReference type="SAM" id="MobiDB-lite"/>
    </source>
</evidence>
<comment type="caution">
    <text evidence="3">The sequence shown here is derived from an EMBL/GenBank/DDBJ whole genome shotgun (WGS) entry which is preliminary data.</text>
</comment>
<feature type="chain" id="PRO_5032903007" evidence="2">
    <location>
        <begin position="22"/>
        <end position="785"/>
    </location>
</feature>
<protein>
    <submittedName>
        <fullName evidence="3">Uncharacterized protein</fullName>
    </submittedName>
</protein>
<feature type="signal peptide" evidence="2">
    <location>
        <begin position="1"/>
        <end position="21"/>
    </location>
</feature>
<name>A0A818H3C2_9BILA</name>
<feature type="compositionally biased region" description="Polar residues" evidence="1">
    <location>
        <begin position="518"/>
        <end position="537"/>
    </location>
</feature>
<reference evidence="3" key="1">
    <citation type="submission" date="2021-02" db="EMBL/GenBank/DDBJ databases">
        <authorList>
            <person name="Nowell W R."/>
        </authorList>
    </citation>
    <scope>NUCLEOTIDE SEQUENCE</scope>
</reference>
<feature type="region of interest" description="Disordered" evidence="1">
    <location>
        <begin position="568"/>
        <end position="587"/>
    </location>
</feature>
<evidence type="ECO:0000313" key="3">
    <source>
        <dbReference type="EMBL" id="CAF3501753.1"/>
    </source>
</evidence>
<dbReference type="Proteomes" id="UP000663865">
    <property type="component" value="Unassembled WGS sequence"/>
</dbReference>
<feature type="region of interest" description="Disordered" evidence="1">
    <location>
        <begin position="518"/>
        <end position="561"/>
    </location>
</feature>
<accession>A0A818H3C2</accession>
<evidence type="ECO:0000313" key="4">
    <source>
        <dbReference type="Proteomes" id="UP000663865"/>
    </source>
</evidence>
<dbReference type="AlphaFoldDB" id="A0A818H3C2"/>
<keyword evidence="2" id="KW-0732">Signal</keyword>
<proteinExistence type="predicted"/>
<dbReference type="EMBL" id="CAJNYV010002768">
    <property type="protein sequence ID" value="CAF3501753.1"/>
    <property type="molecule type" value="Genomic_DNA"/>
</dbReference>
<gene>
    <name evidence="3" type="ORF">KIK155_LOCUS15825</name>
</gene>
<organism evidence="3 4">
    <name type="scientific">Rotaria socialis</name>
    <dbReference type="NCBI Taxonomy" id="392032"/>
    <lineage>
        <taxon>Eukaryota</taxon>
        <taxon>Metazoa</taxon>
        <taxon>Spiralia</taxon>
        <taxon>Gnathifera</taxon>
        <taxon>Rotifera</taxon>
        <taxon>Eurotatoria</taxon>
        <taxon>Bdelloidea</taxon>
        <taxon>Philodinida</taxon>
        <taxon>Philodinidae</taxon>
        <taxon>Rotaria</taxon>
    </lineage>
</organism>
<evidence type="ECO:0000256" key="2">
    <source>
        <dbReference type="SAM" id="SignalP"/>
    </source>
</evidence>
<sequence>MTVSLLLIASLLLPHCMNVEARNSALCYLSYRPAAELLEFAQQLAEDAIQYGVEIFIMVDDNNFNISAINTSSNVRLLQISREKCLRHNYHKAINTGGTWQYITSWDKALLYFCALNQNYSFVWFLEEDVFIPSVQAFRSLHELYSNTTDLIVPRHELNLIGSDGLWLWIMASGKFLPPWACSMANAVGFSRRMLIAMDQFVQWLGEVPFHEFFFNTLAVQLNFTIVTPTELNTIEYAKVFFYKDIREQPNNMWHPIKDFPKGKMWRTSLVNETSKHNNTFDLDNLEMLCHGNQTMTNIEQHLKDLFVRFEISKSNFSSNVRRLWRQRFSDLAEECQKRNVSQEIVSFAIKLADHAYKLPEPPVPELVRIKSTNHIRLEREINEMKQAIYQSSSNSTTVTELRKQATNLIKKLTVEIRQEIVEEEKLRKQTTTLSTLSITSSFSTTTTTTTTIRSFSIANTTISSLSSSTQVTIVMVNGQLDKVQRQHDHQMFDRVKTSAKLFSILCVLSSEVAAATHSTASPPIVNGQSKQASDGSFENDLSKRRTSTTSHTSKKIRMNSATSISSTTKRVANASSRTTTTDLKSSTVRKRSRTPSLALYDDANYDLVIVWVDPHIIDSEKTYVNSITKFRRITDVVFIFNEFDQCIHFLDHIYQKTAFLIVSDSVVEQFLPLVIGKPQLDFIYILNQTKRKIELVNDWTKKVKGLFDDIEQIFKAITADSYHIDSWIPISILPKNENEANELNSSFMYMCLLTEILLKCSMITKRGIHYPNFVVVGISIMKKN</sequence>